<organism evidence="3 4">
    <name type="scientific">Streptomyces antimycoticus</name>
    <dbReference type="NCBI Taxonomy" id="68175"/>
    <lineage>
        <taxon>Bacteria</taxon>
        <taxon>Bacillati</taxon>
        <taxon>Actinomycetota</taxon>
        <taxon>Actinomycetes</taxon>
        <taxon>Kitasatosporales</taxon>
        <taxon>Streptomycetaceae</taxon>
        <taxon>Streptomyces</taxon>
        <taxon>Streptomyces violaceusniger group</taxon>
    </lineage>
</organism>
<accession>A0A499UJQ7</accession>
<dbReference type="PANTHER" id="PTHR31084:SF0">
    <property type="entry name" value="ALPHA-L-FUCOSIDASE 2"/>
    <property type="match status" value="1"/>
</dbReference>
<dbReference type="InterPro" id="IPR013780">
    <property type="entry name" value="Glyco_hydro_b"/>
</dbReference>
<evidence type="ECO:0000256" key="1">
    <source>
        <dbReference type="SAM" id="MobiDB-lite"/>
    </source>
</evidence>
<dbReference type="Proteomes" id="UP000463951">
    <property type="component" value="Chromosome"/>
</dbReference>
<dbReference type="InterPro" id="IPR008928">
    <property type="entry name" value="6-hairpin_glycosidase_sf"/>
</dbReference>
<dbReference type="InterPro" id="IPR054363">
    <property type="entry name" value="GH95_cat"/>
</dbReference>
<dbReference type="GO" id="GO:0004560">
    <property type="term" value="F:alpha-L-fucosidase activity"/>
    <property type="evidence" value="ECO:0007669"/>
    <property type="project" value="TreeGrafter"/>
</dbReference>
<evidence type="ECO:0000313" key="4">
    <source>
        <dbReference type="Proteomes" id="UP000463951"/>
    </source>
</evidence>
<feature type="region of interest" description="Disordered" evidence="1">
    <location>
        <begin position="176"/>
        <end position="199"/>
    </location>
</feature>
<evidence type="ECO:0000313" key="3">
    <source>
        <dbReference type="EMBL" id="BBJ39868.1"/>
    </source>
</evidence>
<protein>
    <recommendedName>
        <fullName evidence="2">Glycosyl hydrolase family 95 catalytic domain-containing protein</fullName>
    </recommendedName>
</protein>
<feature type="compositionally biased region" description="Low complexity" evidence="1">
    <location>
        <begin position="735"/>
        <end position="756"/>
    </location>
</feature>
<sequence length="832" mass="92145">MIGTAAAVGAGGWLAGSGTAWAAPQVSGGAAALPERMVRAAAPRWRRMPGDWKDGPFLANGLLGAVVYKGATPNSVKVMLSHTQVQDQRPQWRAPYGFSRLPIGHFDLTLAGEVTGIDWTLDLWDAELRGTITTTRGSVRFTMLVHNARGALLISTRPSAGEEAAAWSFTWMPAASPRTKDKPADYTGNPDPRTGSAGETHYVEQPLIAGGGWTTAWRERRVGTGRLLAAHIVYRHPEDLSHTTQLAVAEVARTLATDPDDLVRSHRAWWHRFYQHSLVSVPDKRLQSFYWIQLYKVACATRADGPSMSEWGPWYPETGGSWTAVWWNLNVQIATWLVQGSNHLELDSVTSTFKEFEKNLPLSVPPEYRDGDTYALAHPSDWLLRPGDKTVGIPGTATKTDNNGNLIWAMHNVWLSYRHTMDIRIVRDVLYPILAKAVNFYDHFLHEGGDGKLHLPLTRSPEWADAEDCTYDLSLLRWGCTTLLDCLRILRTDHPRARRWREILDRLVAYPRDATGIMIGADKPLTESHRHFSHMLWLYPLHELDWDRPADRDIMRTTFDHWVKDRSLWAGYSYAVASSMASRMERPEEALDFLTFLTDGNLIKNAWITPNTMYVEGGNLATESPLTAAQSILEMAVQSHNGVLRVFPSVSRRWPDLSVHSLRTQGAFLVDADRSAGRTRWIRVHSEAGAPLVLHHGIPGPIDVRDPRGRPLRYRRTGPGRIEISLARDATALITPGATARTRPRATSRPSATPSRGDCRTESRPPPERKVSAPLPGRGAPCLRPAGQPVRESNSAHTVLPTGGCGSVPQRSASASTSSRPRPVSRSGGGTG</sequence>
<feature type="compositionally biased region" description="Basic and acidic residues" evidence="1">
    <location>
        <begin position="757"/>
        <end position="771"/>
    </location>
</feature>
<dbReference type="GO" id="GO:0005975">
    <property type="term" value="P:carbohydrate metabolic process"/>
    <property type="evidence" value="ECO:0007669"/>
    <property type="project" value="InterPro"/>
</dbReference>
<dbReference type="InterPro" id="IPR012341">
    <property type="entry name" value="6hp_glycosidase-like_sf"/>
</dbReference>
<evidence type="ECO:0000259" key="2">
    <source>
        <dbReference type="Pfam" id="PF22124"/>
    </source>
</evidence>
<dbReference type="Gene3D" id="1.50.10.10">
    <property type="match status" value="1"/>
</dbReference>
<feature type="domain" description="Glycosyl hydrolase family 95 catalytic" evidence="2">
    <location>
        <begin position="297"/>
        <end position="612"/>
    </location>
</feature>
<dbReference type="PANTHER" id="PTHR31084">
    <property type="entry name" value="ALPHA-L-FUCOSIDASE 2"/>
    <property type="match status" value="1"/>
</dbReference>
<feature type="region of interest" description="Disordered" evidence="1">
    <location>
        <begin position="733"/>
        <end position="832"/>
    </location>
</feature>
<name>A0A499UJQ7_9ACTN</name>
<dbReference type="AlphaFoldDB" id="A0A499UJQ7"/>
<gene>
    <name evidence="3" type="ORF">SSPO_025860</name>
</gene>
<dbReference type="Pfam" id="PF22124">
    <property type="entry name" value="Glyco_hydro_95_cat"/>
    <property type="match status" value="1"/>
</dbReference>
<dbReference type="EMBL" id="AP019620">
    <property type="protein sequence ID" value="BBJ39868.1"/>
    <property type="molecule type" value="Genomic_DNA"/>
</dbReference>
<proteinExistence type="predicted"/>
<dbReference type="Gene3D" id="2.60.40.1180">
    <property type="entry name" value="Golgi alpha-mannosidase II"/>
    <property type="match status" value="1"/>
</dbReference>
<reference evidence="3 4" key="1">
    <citation type="journal article" date="2020" name="Int. J. Syst. Evol. Microbiol.">
        <title>Reclassification of Streptomyces castelarensis and Streptomyces sporoclivatus as later heterotypic synonyms of Streptomyces antimycoticus.</title>
        <authorList>
            <person name="Komaki H."/>
            <person name="Tamura T."/>
        </authorList>
    </citation>
    <scope>NUCLEOTIDE SEQUENCE [LARGE SCALE GENOMIC DNA]</scope>
    <source>
        <strain evidence="3 4">NBRC 100767</strain>
    </source>
</reference>
<dbReference type="SUPFAM" id="SSF48208">
    <property type="entry name" value="Six-hairpin glycosidases"/>
    <property type="match status" value="1"/>
</dbReference>
<feature type="compositionally biased region" description="Low complexity" evidence="1">
    <location>
        <begin position="807"/>
        <end position="826"/>
    </location>
</feature>